<keyword evidence="10" id="KW-1185">Reference proteome</keyword>
<dbReference type="STRING" id="439219.SAMN02910293_00586"/>
<dbReference type="PANTHER" id="PTHR18964">
    <property type="entry name" value="ROK (REPRESSOR, ORF, KINASE) FAMILY"/>
    <property type="match status" value="1"/>
</dbReference>
<dbReference type="GO" id="GO:0006096">
    <property type="term" value="P:glycolytic process"/>
    <property type="evidence" value="ECO:0007669"/>
    <property type="project" value="InterPro"/>
</dbReference>
<keyword evidence="7" id="KW-0067">ATP-binding</keyword>
<dbReference type="EC" id="2.7.1.2" evidence="2"/>
<dbReference type="InterPro" id="IPR049874">
    <property type="entry name" value="ROK_cs"/>
</dbReference>
<dbReference type="GO" id="GO:0005737">
    <property type="term" value="C:cytoplasm"/>
    <property type="evidence" value="ECO:0007669"/>
    <property type="project" value="InterPro"/>
</dbReference>
<evidence type="ECO:0000313" key="9">
    <source>
        <dbReference type="EMBL" id="SDB11133.1"/>
    </source>
</evidence>
<evidence type="ECO:0000256" key="4">
    <source>
        <dbReference type="ARBA" id="ARBA00022679"/>
    </source>
</evidence>
<evidence type="ECO:0000256" key="7">
    <source>
        <dbReference type="ARBA" id="ARBA00022840"/>
    </source>
</evidence>
<protein>
    <recommendedName>
        <fullName evidence="3">Glucokinase</fullName>
        <ecNumber evidence="2">2.7.1.2</ecNumber>
    </recommendedName>
    <alternativeName>
        <fullName evidence="8">Glucose kinase</fullName>
    </alternativeName>
</protein>
<comment type="similarity">
    <text evidence="1">Belongs to the ROK (NagC/XylR) family.</text>
</comment>
<keyword evidence="4" id="KW-0808">Transferase</keyword>
<dbReference type="AlphaFoldDB" id="A0A1G6ASF6"/>
<dbReference type="Pfam" id="PF00480">
    <property type="entry name" value="ROK"/>
    <property type="match status" value="1"/>
</dbReference>
<dbReference type="GO" id="GO:0005524">
    <property type="term" value="F:ATP binding"/>
    <property type="evidence" value="ECO:0007669"/>
    <property type="project" value="UniProtKB-KW"/>
</dbReference>
<dbReference type="RefSeq" id="WP_074485423.1">
    <property type="nucleotide sequence ID" value="NZ_FMXP01000006.1"/>
</dbReference>
<evidence type="ECO:0000256" key="5">
    <source>
        <dbReference type="ARBA" id="ARBA00022741"/>
    </source>
</evidence>
<sequence length="322" mass="33389">MTQKIIGIDLGGTSVKLAIISQEGDILEKWSIPTNILDNGQHVVPDIIASIQEKLDLFQLTPADFVGIGMGSPGKVDGTAATVIGAYNLGWSELQEIGKSFKEAFALPFFIGNDANVAALGEQWKGAGQGNSDVVVFTLGTGVGGGIVANGQLVTGQDGAAGEIGHLTVDTEYGFACTCGKKGCLEAVASATGIVNLAHKFSTDYEGDSAIKAAIDNGDEVTSKDIFDAAKEGDVYANLIVDKFIHYLGLAVSHIANTLSPSHIVIGGGVSAAGEFLREKIAEQAYDYTFPQIRQTCQIVLAELGNDAGVIGAAQLVKLSLG</sequence>
<dbReference type="GO" id="GO:0004340">
    <property type="term" value="F:glucokinase activity"/>
    <property type="evidence" value="ECO:0007669"/>
    <property type="project" value="UniProtKB-EC"/>
</dbReference>
<dbReference type="InterPro" id="IPR004654">
    <property type="entry name" value="ROK_glcA"/>
</dbReference>
<keyword evidence="6 9" id="KW-0418">Kinase</keyword>
<dbReference type="InterPro" id="IPR043129">
    <property type="entry name" value="ATPase_NBD"/>
</dbReference>
<gene>
    <name evidence="9" type="ORF">SAMN02910293_00586</name>
</gene>
<dbReference type="InterPro" id="IPR000600">
    <property type="entry name" value="ROK"/>
</dbReference>
<dbReference type="EMBL" id="FMXP01000006">
    <property type="protein sequence ID" value="SDB11133.1"/>
    <property type="molecule type" value="Genomic_DNA"/>
</dbReference>
<dbReference type="SUPFAM" id="SSF53067">
    <property type="entry name" value="Actin-like ATPase domain"/>
    <property type="match status" value="1"/>
</dbReference>
<evidence type="ECO:0000256" key="3">
    <source>
        <dbReference type="ARBA" id="ARBA00014701"/>
    </source>
</evidence>
<accession>A0A1G6ASF6</accession>
<dbReference type="eggNOG" id="COG1940">
    <property type="taxonomic scope" value="Bacteria"/>
</dbReference>
<evidence type="ECO:0000256" key="1">
    <source>
        <dbReference type="ARBA" id="ARBA00006479"/>
    </source>
</evidence>
<reference evidence="9 10" key="1">
    <citation type="submission" date="2016-10" db="EMBL/GenBank/DDBJ databases">
        <authorList>
            <person name="de Groot N.N."/>
        </authorList>
    </citation>
    <scope>NUCLEOTIDE SEQUENCE [LARGE SCALE GENOMIC DNA]</scope>
    <source>
        <strain evidence="9 10">A-4</strain>
    </source>
</reference>
<evidence type="ECO:0000256" key="8">
    <source>
        <dbReference type="ARBA" id="ARBA00032386"/>
    </source>
</evidence>
<proteinExistence type="inferred from homology"/>
<evidence type="ECO:0000256" key="2">
    <source>
        <dbReference type="ARBA" id="ARBA00012323"/>
    </source>
</evidence>
<evidence type="ECO:0000256" key="6">
    <source>
        <dbReference type="ARBA" id="ARBA00022777"/>
    </source>
</evidence>
<name>A0A1G6ASF6_9STRE</name>
<dbReference type="PROSITE" id="PS01125">
    <property type="entry name" value="ROK"/>
    <property type="match status" value="1"/>
</dbReference>
<dbReference type="Gene3D" id="3.30.420.40">
    <property type="match status" value="2"/>
</dbReference>
<organism evidence="9 10">
    <name type="scientific">Streptococcus henryi</name>
    <dbReference type="NCBI Taxonomy" id="439219"/>
    <lineage>
        <taxon>Bacteria</taxon>
        <taxon>Bacillati</taxon>
        <taxon>Bacillota</taxon>
        <taxon>Bacilli</taxon>
        <taxon>Lactobacillales</taxon>
        <taxon>Streptococcaceae</taxon>
        <taxon>Streptococcus</taxon>
    </lineage>
</organism>
<keyword evidence="5" id="KW-0547">Nucleotide-binding</keyword>
<evidence type="ECO:0000313" key="10">
    <source>
        <dbReference type="Proteomes" id="UP000182508"/>
    </source>
</evidence>
<dbReference type="Proteomes" id="UP000182508">
    <property type="component" value="Unassembled WGS sequence"/>
</dbReference>
<dbReference type="NCBIfam" id="TIGR00744">
    <property type="entry name" value="ROK_glcA_fam"/>
    <property type="match status" value="1"/>
</dbReference>
<dbReference type="PANTHER" id="PTHR18964:SF149">
    <property type="entry name" value="BIFUNCTIONAL UDP-N-ACETYLGLUCOSAMINE 2-EPIMERASE_N-ACETYLMANNOSAMINE KINASE"/>
    <property type="match status" value="1"/>
</dbReference>